<evidence type="ECO:0000256" key="10">
    <source>
        <dbReference type="ARBA" id="ARBA00023004"/>
    </source>
</evidence>
<feature type="domain" description="Cytochrome b561 bacterial/Ni-hydrogenase" evidence="14">
    <location>
        <begin position="8"/>
        <end position="181"/>
    </location>
</feature>
<keyword evidence="7" id="KW-0479">Metal-binding</keyword>
<keyword evidence="3" id="KW-0813">Transport</keyword>
<feature type="transmembrane region" description="Helical" evidence="13">
    <location>
        <begin position="81"/>
        <end position="103"/>
    </location>
</feature>
<protein>
    <submittedName>
        <fullName evidence="15">Cytochrome B561</fullName>
    </submittedName>
</protein>
<evidence type="ECO:0000256" key="4">
    <source>
        <dbReference type="ARBA" id="ARBA00022475"/>
    </source>
</evidence>
<keyword evidence="6 13" id="KW-0812">Transmembrane</keyword>
<keyword evidence="5" id="KW-0349">Heme</keyword>
<evidence type="ECO:0000256" key="8">
    <source>
        <dbReference type="ARBA" id="ARBA00022982"/>
    </source>
</evidence>
<keyword evidence="4" id="KW-1003">Cell membrane</keyword>
<evidence type="ECO:0000256" key="13">
    <source>
        <dbReference type="SAM" id="Phobius"/>
    </source>
</evidence>
<evidence type="ECO:0000256" key="9">
    <source>
        <dbReference type="ARBA" id="ARBA00022989"/>
    </source>
</evidence>
<dbReference type="InterPro" id="IPR052168">
    <property type="entry name" value="Cytochrome_b561_oxidase"/>
</dbReference>
<evidence type="ECO:0000256" key="6">
    <source>
        <dbReference type="ARBA" id="ARBA00022692"/>
    </source>
</evidence>
<evidence type="ECO:0000256" key="1">
    <source>
        <dbReference type="ARBA" id="ARBA00001970"/>
    </source>
</evidence>
<dbReference type="GO" id="GO:0009055">
    <property type="term" value="F:electron transfer activity"/>
    <property type="evidence" value="ECO:0007669"/>
    <property type="project" value="InterPro"/>
</dbReference>
<dbReference type="AlphaFoldDB" id="A0A0C5VAL3"/>
<dbReference type="RefSeq" id="WP_044618388.1">
    <property type="nucleotide sequence ID" value="NZ_CP007142.1"/>
</dbReference>
<dbReference type="EMBL" id="CP007142">
    <property type="protein sequence ID" value="AJQ96370.1"/>
    <property type="molecule type" value="Genomic_DNA"/>
</dbReference>
<organism evidence="15 16">
    <name type="scientific">Gynuella sunshinyii YC6258</name>
    <dbReference type="NCBI Taxonomy" id="1445510"/>
    <lineage>
        <taxon>Bacteria</taxon>
        <taxon>Pseudomonadati</taxon>
        <taxon>Pseudomonadota</taxon>
        <taxon>Gammaproteobacteria</taxon>
        <taxon>Oceanospirillales</taxon>
        <taxon>Saccharospirillaceae</taxon>
        <taxon>Gynuella</taxon>
    </lineage>
</organism>
<comment type="cofactor">
    <cofactor evidence="1">
        <name>heme b</name>
        <dbReference type="ChEBI" id="CHEBI:60344"/>
    </cofactor>
</comment>
<dbReference type="Proteomes" id="UP000032266">
    <property type="component" value="Chromosome"/>
</dbReference>
<evidence type="ECO:0000313" key="15">
    <source>
        <dbReference type="EMBL" id="AJQ96370.1"/>
    </source>
</evidence>
<evidence type="ECO:0000256" key="12">
    <source>
        <dbReference type="ARBA" id="ARBA00037975"/>
    </source>
</evidence>
<feature type="transmembrane region" description="Helical" evidence="13">
    <location>
        <begin position="137"/>
        <end position="162"/>
    </location>
</feature>
<dbReference type="GO" id="GO:0005886">
    <property type="term" value="C:plasma membrane"/>
    <property type="evidence" value="ECO:0007669"/>
    <property type="project" value="UniProtKB-SubCell"/>
</dbReference>
<evidence type="ECO:0000256" key="3">
    <source>
        <dbReference type="ARBA" id="ARBA00022448"/>
    </source>
</evidence>
<dbReference type="GO" id="GO:0022904">
    <property type="term" value="P:respiratory electron transport chain"/>
    <property type="evidence" value="ECO:0007669"/>
    <property type="project" value="InterPro"/>
</dbReference>
<keyword evidence="11 13" id="KW-0472">Membrane</keyword>
<feature type="transmembrane region" description="Helical" evidence="13">
    <location>
        <begin position="12"/>
        <end position="30"/>
    </location>
</feature>
<feature type="transmembrane region" description="Helical" evidence="13">
    <location>
        <begin position="42"/>
        <end position="61"/>
    </location>
</feature>
<evidence type="ECO:0000313" key="16">
    <source>
        <dbReference type="Proteomes" id="UP000032266"/>
    </source>
</evidence>
<dbReference type="GO" id="GO:0046872">
    <property type="term" value="F:metal ion binding"/>
    <property type="evidence" value="ECO:0007669"/>
    <property type="project" value="UniProtKB-KW"/>
</dbReference>
<dbReference type="GO" id="GO:0020037">
    <property type="term" value="F:heme binding"/>
    <property type="evidence" value="ECO:0007669"/>
    <property type="project" value="TreeGrafter"/>
</dbReference>
<evidence type="ECO:0000256" key="7">
    <source>
        <dbReference type="ARBA" id="ARBA00022723"/>
    </source>
</evidence>
<dbReference type="InterPro" id="IPR016174">
    <property type="entry name" value="Di-haem_cyt_TM"/>
</dbReference>
<keyword evidence="8" id="KW-0249">Electron transport</keyword>
<comment type="subcellular location">
    <subcellularLocation>
        <location evidence="2">Cell membrane</location>
        <topology evidence="2">Multi-pass membrane protein</topology>
    </subcellularLocation>
</comment>
<keyword evidence="9 13" id="KW-1133">Transmembrane helix</keyword>
<comment type="similarity">
    <text evidence="12">Belongs to the cytochrome b561 family.</text>
</comment>
<dbReference type="Gene3D" id="1.20.950.20">
    <property type="entry name" value="Transmembrane di-heme cytochromes, Chain C"/>
    <property type="match status" value="1"/>
</dbReference>
<evidence type="ECO:0000256" key="5">
    <source>
        <dbReference type="ARBA" id="ARBA00022617"/>
    </source>
</evidence>
<gene>
    <name evidence="15" type="ORF">YC6258_04338</name>
</gene>
<keyword evidence="16" id="KW-1185">Reference proteome</keyword>
<dbReference type="PANTHER" id="PTHR30529:SF7">
    <property type="entry name" value="CYTOCHROME B561 BACTERIAL_NI-HYDROGENASE DOMAIN-CONTAINING PROTEIN"/>
    <property type="match status" value="1"/>
</dbReference>
<evidence type="ECO:0000256" key="2">
    <source>
        <dbReference type="ARBA" id="ARBA00004651"/>
    </source>
</evidence>
<reference evidence="15 16" key="1">
    <citation type="submission" date="2014-01" db="EMBL/GenBank/DDBJ databases">
        <title>Full genme sequencing of cellulolytic bacterium Gynuella sunshinyii YC6258T gen. nov., sp. nov.</title>
        <authorList>
            <person name="Khan H."/>
            <person name="Chung E.J."/>
            <person name="Chung Y.R."/>
        </authorList>
    </citation>
    <scope>NUCLEOTIDE SEQUENCE [LARGE SCALE GENOMIC DNA]</scope>
    <source>
        <strain evidence="15 16">YC6258</strain>
    </source>
</reference>
<name>A0A0C5VAL3_9GAMM</name>
<evidence type="ECO:0000256" key="11">
    <source>
        <dbReference type="ARBA" id="ARBA00023136"/>
    </source>
</evidence>
<dbReference type="PANTHER" id="PTHR30529">
    <property type="entry name" value="CYTOCHROME B561"/>
    <property type="match status" value="1"/>
</dbReference>
<sequence length="184" mass="21076">MTNTSILSKPTIIFHWLIALAFILMIPLGFYMRATYNLELYYYHKSIGVIVFGLALARIVWRIREGWPAVDDSHPRYELILARITHWILILATIGMPLSGMMYSGAGGFSLHVFEWVIIPPNPSPDDPDKMVPYNDFIYRLGVFGHTKLVYVVLAALILHVIGSLKHHWLDKDATLKRMLGLNR</sequence>
<proteinExistence type="inferred from homology"/>
<accession>A0A0C5VAL3</accession>
<dbReference type="HOGENOM" id="CLU_095321_4_1_6"/>
<keyword evidence="10" id="KW-0408">Iron</keyword>
<dbReference type="OrthoDB" id="9793784at2"/>
<evidence type="ECO:0000259" key="14">
    <source>
        <dbReference type="Pfam" id="PF01292"/>
    </source>
</evidence>
<dbReference type="KEGG" id="gsn:YC6258_04338"/>
<dbReference type="SUPFAM" id="SSF81342">
    <property type="entry name" value="Transmembrane di-heme cytochromes"/>
    <property type="match status" value="1"/>
</dbReference>
<dbReference type="InterPro" id="IPR011577">
    <property type="entry name" value="Cyt_b561_bac/Ni-Hgenase"/>
</dbReference>
<dbReference type="Pfam" id="PF01292">
    <property type="entry name" value="Ni_hydr_CYTB"/>
    <property type="match status" value="1"/>
</dbReference>